<dbReference type="SUPFAM" id="SSF52833">
    <property type="entry name" value="Thioredoxin-like"/>
    <property type="match status" value="1"/>
</dbReference>
<accession>A0AB34IPZ4</accession>
<dbReference type="PANTHER" id="PTHR45288:SF1">
    <property type="entry name" value="THIOREDOXIN FAMILY PROTEIN"/>
    <property type="match status" value="1"/>
</dbReference>
<evidence type="ECO:0000313" key="3">
    <source>
        <dbReference type="Proteomes" id="UP001515480"/>
    </source>
</evidence>
<evidence type="ECO:0000313" key="2">
    <source>
        <dbReference type="EMBL" id="KAL1503183.1"/>
    </source>
</evidence>
<evidence type="ECO:0000259" key="1">
    <source>
        <dbReference type="Pfam" id="PF13417"/>
    </source>
</evidence>
<name>A0AB34IPZ4_PRYPA</name>
<dbReference type="Pfam" id="PF13417">
    <property type="entry name" value="GST_N_3"/>
    <property type="match status" value="1"/>
</dbReference>
<protein>
    <recommendedName>
        <fullName evidence="1">GST N-terminal domain-containing protein</fullName>
    </recommendedName>
</protein>
<dbReference type="InterPro" id="IPR004045">
    <property type="entry name" value="Glutathione_S-Trfase_N"/>
</dbReference>
<dbReference type="Gene3D" id="3.40.30.10">
    <property type="entry name" value="Glutaredoxin"/>
    <property type="match status" value="1"/>
</dbReference>
<dbReference type="EMBL" id="JBGBPQ010000022">
    <property type="protein sequence ID" value="KAL1503183.1"/>
    <property type="molecule type" value="Genomic_DNA"/>
</dbReference>
<proteinExistence type="predicted"/>
<feature type="domain" description="GST N-terminal" evidence="1">
    <location>
        <begin position="37"/>
        <end position="123"/>
    </location>
</feature>
<keyword evidence="3" id="KW-1185">Reference proteome</keyword>
<dbReference type="PANTHER" id="PTHR45288">
    <property type="entry name" value="THIOREDOXIN FAMILY PROTEIN"/>
    <property type="match status" value="1"/>
</dbReference>
<comment type="caution">
    <text evidence="2">The sequence shown here is derived from an EMBL/GenBank/DDBJ whole genome shotgun (WGS) entry which is preliminary data.</text>
</comment>
<dbReference type="Proteomes" id="UP001515480">
    <property type="component" value="Unassembled WGS sequence"/>
</dbReference>
<organism evidence="2 3">
    <name type="scientific">Prymnesium parvum</name>
    <name type="common">Toxic golden alga</name>
    <dbReference type="NCBI Taxonomy" id="97485"/>
    <lineage>
        <taxon>Eukaryota</taxon>
        <taxon>Haptista</taxon>
        <taxon>Haptophyta</taxon>
        <taxon>Prymnesiophyceae</taxon>
        <taxon>Prymnesiales</taxon>
        <taxon>Prymnesiaceae</taxon>
        <taxon>Prymnesium</taxon>
    </lineage>
</organism>
<dbReference type="InterPro" id="IPR036249">
    <property type="entry name" value="Thioredoxin-like_sf"/>
</dbReference>
<reference evidence="2 3" key="1">
    <citation type="journal article" date="2024" name="Science">
        <title>Giant polyketide synthase enzymes in the biosynthesis of giant marine polyether toxins.</title>
        <authorList>
            <person name="Fallon T.R."/>
            <person name="Shende V.V."/>
            <person name="Wierzbicki I.H."/>
            <person name="Pendleton A.L."/>
            <person name="Watervoot N.F."/>
            <person name="Auber R.P."/>
            <person name="Gonzalez D.J."/>
            <person name="Wisecaver J.H."/>
            <person name="Moore B.S."/>
        </authorList>
    </citation>
    <scope>NUCLEOTIDE SEQUENCE [LARGE SCALE GENOMIC DNA]</scope>
    <source>
        <strain evidence="2 3">12B1</strain>
    </source>
</reference>
<gene>
    <name evidence="2" type="ORF">AB1Y20_011241</name>
</gene>
<dbReference type="AlphaFoldDB" id="A0AB34IPZ4"/>
<sequence length="269" mass="29687">MLLRAAAAARRWNGATPAARPAASPHEWRVTHPDLLLYEYEASPWCRRVRETLCLLDLEHSVFPCPRETLRLEGAYGARSRHRPAVAAAGGALRFPFLHDRTQHAALNGSEAIVAHLWRHYGQDAARTRLDAVLNGGALPRALDFAALAAPSVLRPWAECGLMLAPSRRAEAPLVLHGCEPQPGSRLLREKLCILQLPYVYKPRGVEVGAIPHLADPNTGWASFGARDGLNYLEETYQLGPPLKLNAPVPDPNFGDKHSTSWLSIFFRP</sequence>